<evidence type="ECO:0000256" key="1">
    <source>
        <dbReference type="SAM" id="MobiDB-lite"/>
    </source>
</evidence>
<feature type="region of interest" description="Disordered" evidence="1">
    <location>
        <begin position="141"/>
        <end position="186"/>
    </location>
</feature>
<accession>A0A6C0IBP8</accession>
<feature type="region of interest" description="Disordered" evidence="1">
    <location>
        <begin position="1"/>
        <end position="27"/>
    </location>
</feature>
<organism evidence="2">
    <name type="scientific">viral metagenome</name>
    <dbReference type="NCBI Taxonomy" id="1070528"/>
    <lineage>
        <taxon>unclassified sequences</taxon>
        <taxon>metagenomes</taxon>
        <taxon>organismal metagenomes</taxon>
    </lineage>
</organism>
<name>A0A6C0IBP8_9ZZZZ</name>
<protein>
    <recommendedName>
        <fullName evidence="3">S1-like domain-containing protein</fullName>
    </recommendedName>
</protein>
<feature type="compositionally biased region" description="Acidic residues" evidence="1">
    <location>
        <begin position="171"/>
        <end position="186"/>
    </location>
</feature>
<evidence type="ECO:0008006" key="3">
    <source>
        <dbReference type="Google" id="ProtNLM"/>
    </source>
</evidence>
<evidence type="ECO:0000313" key="2">
    <source>
        <dbReference type="EMBL" id="QHT90414.1"/>
    </source>
</evidence>
<dbReference type="SUPFAM" id="SSF50249">
    <property type="entry name" value="Nucleic acid-binding proteins"/>
    <property type="match status" value="1"/>
</dbReference>
<dbReference type="Gene3D" id="2.40.50.140">
    <property type="entry name" value="Nucleic acid-binding proteins"/>
    <property type="match status" value="1"/>
</dbReference>
<sequence>MVRNTNGGCKSKGFARKLQDNSSSSEPLRLPTDECEIFATVKKILGNGRLIVGTTNTSYPELQCMIRSKFRGRSKRNHMVTVGSVLLIGLHHWESPNYKHSDMLHIYPSSSLSQLLHMKLIPSSFITSSVYDSAGTGDDSFTFENTDTTDIDLPPPQRIPNMKPSGGGGDDGSEEFGDVMPDFDDI</sequence>
<dbReference type="AlphaFoldDB" id="A0A6C0IBP8"/>
<dbReference type="EMBL" id="MN740154">
    <property type="protein sequence ID" value="QHT90414.1"/>
    <property type="molecule type" value="Genomic_DNA"/>
</dbReference>
<dbReference type="InterPro" id="IPR012340">
    <property type="entry name" value="NA-bd_OB-fold"/>
</dbReference>
<reference evidence="2" key="1">
    <citation type="journal article" date="2020" name="Nature">
        <title>Giant virus diversity and host interactions through global metagenomics.</title>
        <authorList>
            <person name="Schulz F."/>
            <person name="Roux S."/>
            <person name="Paez-Espino D."/>
            <person name="Jungbluth S."/>
            <person name="Walsh D.A."/>
            <person name="Denef V.J."/>
            <person name="McMahon K.D."/>
            <person name="Konstantinidis K.T."/>
            <person name="Eloe-Fadrosh E.A."/>
            <person name="Kyrpides N.C."/>
            <person name="Woyke T."/>
        </authorList>
    </citation>
    <scope>NUCLEOTIDE SEQUENCE</scope>
    <source>
        <strain evidence="2">GVMAG-M-3300023184-68</strain>
    </source>
</reference>
<proteinExistence type="predicted"/>